<dbReference type="CDD" id="cd08638">
    <property type="entry name" value="DNA_pol_A_theta"/>
    <property type="match status" value="1"/>
</dbReference>
<dbReference type="InterPro" id="IPR002298">
    <property type="entry name" value="DNA_polymerase_A"/>
</dbReference>
<evidence type="ECO:0000313" key="8">
    <source>
        <dbReference type="EMBL" id="ROT77097.1"/>
    </source>
</evidence>
<proteinExistence type="predicted"/>
<feature type="region of interest" description="Disordered" evidence="6">
    <location>
        <begin position="944"/>
        <end position="1029"/>
    </location>
</feature>
<dbReference type="STRING" id="6689.A0A423TKY4"/>
<sequence length="1752" mass="194952">MGEESRKEGTIWLSSGQPLTEAQAAMLIVKEARLLVQKELGISNIDWTQKTEAFTTPSRNMNMSQGGSNTSRRSVSSVKNRNSISPNLILRSESVLGKNTPASRIVEGGVEEAVTPLQRNKKKRISPATRVLRRMSKSPQMDLGLDRSMKKRHANNMNEKQNRMNCSDNLPEQKTSHLETLGHTSTYNSKGNGEKSNSPFSIVNKCEGLDNQSKPNTVNSDIIPELTHKEKDISHPGEEIHFSKFLKVPQMNDSVEKREREVIQDQQEFDTSTNRRERKDLKGRIKNRRTVGEGTDDNTEQERGKGEKKTEIIEREETGKNFVTGYSESEKRGSVQINEAEAAQEDMKRTEINKVKDIKDSMKESENIEITKSGKVGVTADGVEGPNNPKKKPSSIAGLLFGKSKPRKKEIEASMKQTEDESNYFCIPESQEDKADNLFSPKRRQRVPSKEKEAHITSVCVDLEKLPVSKTINRAADGKGKIPQIRITDEKHMESNTESGKGISTDVNTSTPVVKHPKSTLAVCAATPITDSLDGIIANLSFNDSQAMEENGNTFKDESDLFKDSDGEVSGDAGKLKGKICAGEKHQRETLEEKQPNMESHLINDSIGLLSESQKDNFFRTLGTQDFDVSKPEEYLEDELLACNRQQELEVDVEEMEIDEKGEEVVQEIFSVLFSDDFIKRKNKAKRTIVSEGVRNQNLERLKACGGNLPTKTPLVDQNNKQKIETPMYQACSEELDFGFDLSRTENKAPPEIKRNIVENHLNTNKDGSYLNISFERVPQVEPKSKKSFAKQKEIHDASHTSLSEDEVPNLEYPSDGELNQNVGEVPDEDMGENFHRGDDTLSDSFLDQAFESYLHLSSNTDESEENVGLQGVTEDTESGTSGENEESYNVLEKNCLGDTFGELNMTPGTEALLDGLVDCHNKMSQGKNSVLADAKQTGKVRLSDDLFATPVSPAPRRRSQKENTVDGKKNVKRGKMEDKTHRPQEPKDSKMSSSAGPSNIVKEDRKKQESVGNRYLDEGGPFDSGGTETRSLSIIDVVNNSKLFECFKNEWSEQKTYSIALACEKAPSQQTKGGIGWKVTGQSRTPRRSQRPQEKEVAGIVVESTGLLLVGMAICWGGRDAYYINLRTVQEEAISCSLPTPPLLEAVPLKNRIEVIRKVITKAEADSTVRLWDAKTCMRLLAAAGLGILVTRTEDPRVASWMLDPGAKEQNLYNMVMTHNLESLPLLEGVGSSWGLASLGVNDKNPGSCRVRAATEAVVVYQLMHEMRRQLKEIGMLQAFDEVEMPSVVTLACMEMTGMGFSNLECEAQKAIMQKRMAELEKEMYSQVGHPFSLTSPDEVSQVLYCELRLPLPAGASSHSKTSGPTNKETLEKLSQHHPLPAKILEWRRISSSLTKILFPLQQERVYNRSLTMDRIHTSTHTFTATGRVTMHEPNLQNVPKDFNIQVAVDSGEARGRGMRAQQRALANSAIMSQLGPLLESEHEGHTVSLRHAFVACPGSNVLLAADYSQLELRLLAHLASCEKLLRLLNGGEDVFTSIASQIHMVEPGDVTTEWRQQAKQICYGMLYGMGARALGEQLGVDENDAQAFMDRFKGRFPGVKRFLQTTVEDCRKKGYVLTLMGRRRYLPNINSQNVHARAQSERQAINTAIQGSAADLVKLAMVRIAKALRQAFPHAPTHLTQPPSHGQEISGAFLVLQLHDELVYEVVSDDVIQVAQLVRSHMEGVRQLAVSLPVKIKVGPSWASMQTLNL</sequence>
<feature type="region of interest" description="Disordered" evidence="6">
    <location>
        <begin position="53"/>
        <end position="80"/>
    </location>
</feature>
<reference evidence="8 9" key="1">
    <citation type="submission" date="2018-04" db="EMBL/GenBank/DDBJ databases">
        <authorList>
            <person name="Zhang X."/>
            <person name="Yuan J."/>
            <person name="Li F."/>
            <person name="Xiang J."/>
        </authorList>
    </citation>
    <scope>NUCLEOTIDE SEQUENCE [LARGE SCALE GENOMIC DNA]</scope>
    <source>
        <tissue evidence="8">Muscle</tissue>
    </source>
</reference>
<dbReference type="PRINTS" id="PR00868">
    <property type="entry name" value="DNAPOLI"/>
</dbReference>
<comment type="caution">
    <text evidence="8">The sequence shown here is derived from an EMBL/GenBank/DDBJ whole genome shotgun (WGS) entry which is preliminary data.</text>
</comment>
<evidence type="ECO:0000256" key="1">
    <source>
        <dbReference type="ARBA" id="ARBA00012417"/>
    </source>
</evidence>
<protein>
    <recommendedName>
        <fullName evidence="1">DNA-directed DNA polymerase</fullName>
        <ecNumber evidence="1">2.7.7.7</ecNumber>
    </recommendedName>
</protein>
<keyword evidence="2" id="KW-0808">Transferase</keyword>
<dbReference type="GO" id="GO:0003677">
    <property type="term" value="F:DNA binding"/>
    <property type="evidence" value="ECO:0007669"/>
    <property type="project" value="InterPro"/>
</dbReference>
<dbReference type="InterPro" id="IPR001098">
    <property type="entry name" value="DNA-dir_DNA_pol_A_palm_dom"/>
</dbReference>
<accession>A0A423TKY4</accession>
<feature type="compositionally biased region" description="Basic and acidic residues" evidence="6">
    <location>
        <begin position="556"/>
        <end position="566"/>
    </location>
</feature>
<evidence type="ECO:0000256" key="5">
    <source>
        <dbReference type="ARBA" id="ARBA00049244"/>
    </source>
</evidence>
<dbReference type="SUPFAM" id="SSF53098">
    <property type="entry name" value="Ribonuclease H-like"/>
    <property type="match status" value="1"/>
</dbReference>
<dbReference type="PANTHER" id="PTHR10133">
    <property type="entry name" value="DNA POLYMERASE I"/>
    <property type="match status" value="1"/>
</dbReference>
<dbReference type="PROSITE" id="PS00447">
    <property type="entry name" value="DNA_POLYMERASE_A"/>
    <property type="match status" value="1"/>
</dbReference>
<keyword evidence="3" id="KW-0548">Nucleotidyltransferase</keyword>
<feature type="compositionally biased region" description="Polar residues" evidence="6">
    <location>
        <begin position="53"/>
        <end position="67"/>
    </location>
</feature>
<feature type="region of interest" description="Disordered" evidence="6">
    <location>
        <begin position="784"/>
        <end position="819"/>
    </location>
</feature>
<dbReference type="InterPro" id="IPR043502">
    <property type="entry name" value="DNA/RNA_pol_sf"/>
</dbReference>
<dbReference type="Pfam" id="PF00476">
    <property type="entry name" value="DNA_pol_A"/>
    <property type="match status" value="1"/>
</dbReference>
<dbReference type="Gene3D" id="3.30.420.10">
    <property type="entry name" value="Ribonuclease H-like superfamily/Ribonuclease H"/>
    <property type="match status" value="1"/>
</dbReference>
<dbReference type="GO" id="GO:0042575">
    <property type="term" value="C:DNA polymerase complex"/>
    <property type="evidence" value="ECO:0007669"/>
    <property type="project" value="UniProtKB-ARBA"/>
</dbReference>
<dbReference type="EMBL" id="QCYY01001567">
    <property type="protein sequence ID" value="ROT77097.1"/>
    <property type="molecule type" value="Genomic_DNA"/>
</dbReference>
<keyword evidence="9" id="KW-1185">Reference proteome</keyword>
<evidence type="ECO:0000259" key="7">
    <source>
        <dbReference type="SMART" id="SM00482"/>
    </source>
</evidence>
<dbReference type="GO" id="GO:0006261">
    <property type="term" value="P:DNA-templated DNA replication"/>
    <property type="evidence" value="ECO:0007669"/>
    <property type="project" value="InterPro"/>
</dbReference>
<feature type="compositionally biased region" description="Basic and acidic residues" evidence="6">
    <location>
        <begin position="961"/>
        <end position="991"/>
    </location>
</feature>
<evidence type="ECO:0000313" key="9">
    <source>
        <dbReference type="Proteomes" id="UP000283509"/>
    </source>
</evidence>
<dbReference type="GO" id="GO:0003887">
    <property type="term" value="F:DNA-directed DNA polymerase activity"/>
    <property type="evidence" value="ECO:0007669"/>
    <property type="project" value="UniProtKB-KW"/>
</dbReference>
<dbReference type="InterPro" id="IPR019760">
    <property type="entry name" value="DNA-dir_DNA_pol_A_CS"/>
</dbReference>
<reference evidence="8 9" key="2">
    <citation type="submission" date="2019-01" db="EMBL/GenBank/DDBJ databases">
        <title>The decoding of complex shrimp genome reveals the adaptation for benthos swimmer, frequently molting mechanism and breeding impact on genome.</title>
        <authorList>
            <person name="Sun Y."/>
            <person name="Gao Y."/>
            <person name="Yu Y."/>
        </authorList>
    </citation>
    <scope>NUCLEOTIDE SEQUENCE [LARGE SCALE GENOMIC DNA]</scope>
    <source>
        <tissue evidence="8">Muscle</tissue>
    </source>
</reference>
<feature type="region of interest" description="Disordered" evidence="6">
    <location>
        <begin position="1073"/>
        <end position="1097"/>
    </location>
</feature>
<dbReference type="Proteomes" id="UP000283509">
    <property type="component" value="Unassembled WGS sequence"/>
</dbReference>
<feature type="compositionally biased region" description="Basic and acidic residues" evidence="6">
    <location>
        <begin position="300"/>
        <end position="319"/>
    </location>
</feature>
<dbReference type="EC" id="2.7.7.7" evidence="1"/>
<dbReference type="PANTHER" id="PTHR10133:SF62">
    <property type="entry name" value="DNA POLYMERASE THETA"/>
    <property type="match status" value="1"/>
</dbReference>
<feature type="region of interest" description="Disordered" evidence="6">
    <location>
        <begin position="556"/>
        <end position="575"/>
    </location>
</feature>
<feature type="compositionally biased region" description="Basic and acidic residues" evidence="6">
    <location>
        <begin position="409"/>
        <end position="419"/>
    </location>
</feature>
<feature type="region of interest" description="Disordered" evidence="6">
    <location>
        <begin position="377"/>
        <end position="451"/>
    </location>
</feature>
<organism evidence="8 9">
    <name type="scientific">Penaeus vannamei</name>
    <name type="common">Whiteleg shrimp</name>
    <name type="synonym">Litopenaeus vannamei</name>
    <dbReference type="NCBI Taxonomy" id="6689"/>
    <lineage>
        <taxon>Eukaryota</taxon>
        <taxon>Metazoa</taxon>
        <taxon>Ecdysozoa</taxon>
        <taxon>Arthropoda</taxon>
        <taxon>Crustacea</taxon>
        <taxon>Multicrustacea</taxon>
        <taxon>Malacostraca</taxon>
        <taxon>Eumalacostraca</taxon>
        <taxon>Eucarida</taxon>
        <taxon>Decapoda</taxon>
        <taxon>Dendrobranchiata</taxon>
        <taxon>Penaeoidea</taxon>
        <taxon>Penaeidae</taxon>
        <taxon>Penaeus</taxon>
    </lineage>
</organism>
<dbReference type="SUPFAM" id="SSF56672">
    <property type="entry name" value="DNA/RNA polymerases"/>
    <property type="match status" value="1"/>
</dbReference>
<feature type="region of interest" description="Disordered" evidence="6">
    <location>
        <begin position="492"/>
        <end position="511"/>
    </location>
</feature>
<evidence type="ECO:0000256" key="4">
    <source>
        <dbReference type="ARBA" id="ARBA00022932"/>
    </source>
</evidence>
<evidence type="ECO:0000256" key="3">
    <source>
        <dbReference type="ARBA" id="ARBA00022695"/>
    </source>
</evidence>
<keyword evidence="4" id="KW-0239">DNA-directed DNA polymerase</keyword>
<feature type="compositionally biased region" description="Low complexity" evidence="6">
    <location>
        <begin position="68"/>
        <end position="80"/>
    </location>
</feature>
<dbReference type="OrthoDB" id="2320933at2759"/>
<dbReference type="FunFam" id="1.10.150.20:FF:000002">
    <property type="entry name" value="DNA polymerase I"/>
    <property type="match status" value="1"/>
</dbReference>
<name>A0A423TKY4_PENVA</name>
<dbReference type="FunFam" id="1.20.1060.10:FF:000003">
    <property type="entry name" value="Helicase and polymerase-containing protein TEBICHI"/>
    <property type="match status" value="1"/>
</dbReference>
<comment type="catalytic activity">
    <reaction evidence="5">
        <text>DNA(n) + a 2'-deoxyribonucleoside 5'-triphosphate = DNA(n+1) + diphosphate</text>
        <dbReference type="Rhea" id="RHEA:22508"/>
        <dbReference type="Rhea" id="RHEA-COMP:17339"/>
        <dbReference type="Rhea" id="RHEA-COMP:17340"/>
        <dbReference type="ChEBI" id="CHEBI:33019"/>
        <dbReference type="ChEBI" id="CHEBI:61560"/>
        <dbReference type="ChEBI" id="CHEBI:173112"/>
        <dbReference type="EC" id="2.7.7.7"/>
    </reaction>
</comment>
<evidence type="ECO:0000256" key="6">
    <source>
        <dbReference type="SAM" id="MobiDB-lite"/>
    </source>
</evidence>
<dbReference type="Gene3D" id="1.10.150.20">
    <property type="entry name" value="5' to 3' exonuclease, C-terminal subdomain"/>
    <property type="match status" value="1"/>
</dbReference>
<feature type="region of interest" description="Disordered" evidence="6">
    <location>
        <begin position="858"/>
        <end position="888"/>
    </location>
</feature>
<feature type="compositionally biased region" description="Basic and acidic residues" evidence="6">
    <location>
        <begin position="273"/>
        <end position="283"/>
    </location>
</feature>
<dbReference type="GO" id="GO:0097681">
    <property type="term" value="P:double-strand break repair via alternative nonhomologous end joining"/>
    <property type="evidence" value="ECO:0007669"/>
    <property type="project" value="TreeGrafter"/>
</dbReference>
<dbReference type="Gene3D" id="1.20.1060.10">
    <property type="entry name" value="Taq DNA Polymerase, Chain T, domain 4"/>
    <property type="match status" value="1"/>
</dbReference>
<gene>
    <name evidence="8" type="ORF">C7M84_004259</name>
</gene>
<dbReference type="InterPro" id="IPR036397">
    <property type="entry name" value="RNaseH_sf"/>
</dbReference>
<feature type="compositionally biased region" description="Basic and acidic residues" evidence="6">
    <location>
        <begin position="345"/>
        <end position="358"/>
    </location>
</feature>
<feature type="domain" description="DNA-directed DNA polymerase family A palm" evidence="7">
    <location>
        <begin position="1490"/>
        <end position="1712"/>
    </location>
</feature>
<evidence type="ECO:0000256" key="2">
    <source>
        <dbReference type="ARBA" id="ARBA00022679"/>
    </source>
</evidence>
<feature type="region of interest" description="Disordered" evidence="6">
    <location>
        <begin position="260"/>
        <end position="358"/>
    </location>
</feature>
<dbReference type="SMART" id="SM00482">
    <property type="entry name" value="POLAc"/>
    <property type="match status" value="1"/>
</dbReference>
<dbReference type="Gene3D" id="3.30.70.370">
    <property type="match status" value="1"/>
</dbReference>
<dbReference type="InterPro" id="IPR012337">
    <property type="entry name" value="RNaseH-like_sf"/>
</dbReference>